<name>A0A1M5RFP9_9RHOB</name>
<accession>A0A1M5RFP9</accession>
<dbReference type="InterPro" id="IPR028992">
    <property type="entry name" value="Hedgehog/Intein_dom"/>
</dbReference>
<feature type="domain" description="Hedgehog/Intein (Hint)" evidence="2">
    <location>
        <begin position="206"/>
        <end position="332"/>
    </location>
</feature>
<protein>
    <submittedName>
        <fullName evidence="3">Hint domain-containing protein</fullName>
    </submittedName>
</protein>
<dbReference type="Pfam" id="PF13403">
    <property type="entry name" value="Hint_2"/>
    <property type="match status" value="1"/>
</dbReference>
<organism evidence="3 4">
    <name type="scientific">Cognatiyoonia sediminum</name>
    <dbReference type="NCBI Taxonomy" id="1508389"/>
    <lineage>
        <taxon>Bacteria</taxon>
        <taxon>Pseudomonadati</taxon>
        <taxon>Pseudomonadota</taxon>
        <taxon>Alphaproteobacteria</taxon>
        <taxon>Rhodobacterales</taxon>
        <taxon>Paracoccaceae</taxon>
        <taxon>Cognatiyoonia</taxon>
    </lineage>
</organism>
<keyword evidence="4" id="KW-1185">Reference proteome</keyword>
<gene>
    <name evidence="3" type="ORF">SAMN05444003_2565</name>
</gene>
<feature type="region of interest" description="Disordered" evidence="1">
    <location>
        <begin position="1"/>
        <end position="20"/>
    </location>
</feature>
<reference evidence="3 4" key="1">
    <citation type="submission" date="2016-11" db="EMBL/GenBank/DDBJ databases">
        <authorList>
            <person name="Jaros S."/>
            <person name="Januszkiewicz K."/>
            <person name="Wedrychowicz H."/>
        </authorList>
    </citation>
    <scope>NUCLEOTIDE SEQUENCE [LARGE SCALE GENOMIC DNA]</scope>
    <source>
        <strain evidence="3 4">DSM 28715</strain>
    </source>
</reference>
<dbReference type="AlphaFoldDB" id="A0A1M5RFP9"/>
<sequence>MIAQVRQTDDDQRARSALEADGNGQDVSWLGLRERRGGAFSTVGLGKTAAARVDPDKTLDQGTILLEFVAIPGAVDQVLLRYQSPEPLGLMFEIRLDLQGNLIITHSEIGTRRSYRIDAGFVTRSNCVSLRFTWDADQGIGGLSMEIAETGALYFETLELPEPLVLRDAVRMFACTQFMQLANGVRFVAIADETLPHGPLPTLGLDTWINTDRGRRSVSDLKPGDVVKDVNGRAAQVRWVGLAEVPARGRFAPRQICAPFHGAKTDLICSHDQLIRLAGSEVEYLFATDFVAARVGDLSHGVLSVPPSRVPLATYAQFVMDRPCVIDVSGVLIQGLDIQELQDRPDLRRQSVLANLPEVMIPTVSPARLDVLMPFETVAWSQMQAA</sequence>
<dbReference type="SUPFAM" id="SSF51294">
    <property type="entry name" value="Hedgehog/intein (Hint) domain"/>
    <property type="match status" value="1"/>
</dbReference>
<feature type="compositionally biased region" description="Basic and acidic residues" evidence="1">
    <location>
        <begin position="7"/>
        <end position="18"/>
    </location>
</feature>
<proteinExistence type="predicted"/>
<dbReference type="EMBL" id="FQXB01000004">
    <property type="protein sequence ID" value="SHH25145.1"/>
    <property type="molecule type" value="Genomic_DNA"/>
</dbReference>
<dbReference type="Proteomes" id="UP000184074">
    <property type="component" value="Unassembled WGS sequence"/>
</dbReference>
<dbReference type="STRING" id="1508389.SAMN05444003_2565"/>
<evidence type="ECO:0000256" key="1">
    <source>
        <dbReference type="SAM" id="MobiDB-lite"/>
    </source>
</evidence>
<evidence type="ECO:0000313" key="4">
    <source>
        <dbReference type="Proteomes" id="UP000184074"/>
    </source>
</evidence>
<evidence type="ECO:0000313" key="3">
    <source>
        <dbReference type="EMBL" id="SHH25145.1"/>
    </source>
</evidence>
<evidence type="ECO:0000259" key="2">
    <source>
        <dbReference type="Pfam" id="PF13403"/>
    </source>
</evidence>
<dbReference type="InterPro" id="IPR036844">
    <property type="entry name" value="Hint_dom_sf"/>
</dbReference>